<dbReference type="Proteomes" id="UP000265520">
    <property type="component" value="Unassembled WGS sequence"/>
</dbReference>
<feature type="non-terminal residue" evidence="1">
    <location>
        <position position="1"/>
    </location>
</feature>
<gene>
    <name evidence="1" type="ORF">A2U01_0004052</name>
</gene>
<evidence type="ECO:0000313" key="2">
    <source>
        <dbReference type="Proteomes" id="UP000265520"/>
    </source>
</evidence>
<name>A0A392MAJ2_9FABA</name>
<evidence type="ECO:0000313" key="1">
    <source>
        <dbReference type="EMBL" id="MCH83234.1"/>
    </source>
</evidence>
<protein>
    <submittedName>
        <fullName evidence="1">Pentatricopeptide repeat-containing protein</fullName>
    </submittedName>
</protein>
<proteinExistence type="predicted"/>
<comment type="caution">
    <text evidence="1">The sequence shown here is derived from an EMBL/GenBank/DDBJ whole genome shotgun (WGS) entry which is preliminary data.</text>
</comment>
<accession>A0A392MAJ2</accession>
<dbReference type="EMBL" id="LXQA010004851">
    <property type="protein sequence ID" value="MCH83234.1"/>
    <property type="molecule type" value="Genomic_DNA"/>
</dbReference>
<reference evidence="1 2" key="1">
    <citation type="journal article" date="2018" name="Front. Plant Sci.">
        <title>Red Clover (Trifolium pratense) and Zigzag Clover (T. medium) - A Picture of Genomic Similarities and Differences.</title>
        <authorList>
            <person name="Dluhosova J."/>
            <person name="Istvanek J."/>
            <person name="Nedelnik J."/>
            <person name="Repkova J."/>
        </authorList>
    </citation>
    <scope>NUCLEOTIDE SEQUENCE [LARGE SCALE GENOMIC DNA]</scope>
    <source>
        <strain evidence="2">cv. 10/8</strain>
        <tissue evidence="1">Leaf</tissue>
    </source>
</reference>
<sequence length="132" mass="15215">IVSPTQQRLNECHVPCPSSWGLCGDPVKNDWHIFQCETSVRSWQQAGLWDVICDRMQHFGAAAALILDVFSRGDSEAVVTRFITLLRGLWHNRNDWIWNQHQVTSHQISTAAQMKWLEWSTVQLSRNRNSTA</sequence>
<dbReference type="AlphaFoldDB" id="A0A392MAJ2"/>
<organism evidence="1 2">
    <name type="scientific">Trifolium medium</name>
    <dbReference type="NCBI Taxonomy" id="97028"/>
    <lineage>
        <taxon>Eukaryota</taxon>
        <taxon>Viridiplantae</taxon>
        <taxon>Streptophyta</taxon>
        <taxon>Embryophyta</taxon>
        <taxon>Tracheophyta</taxon>
        <taxon>Spermatophyta</taxon>
        <taxon>Magnoliopsida</taxon>
        <taxon>eudicotyledons</taxon>
        <taxon>Gunneridae</taxon>
        <taxon>Pentapetalae</taxon>
        <taxon>rosids</taxon>
        <taxon>fabids</taxon>
        <taxon>Fabales</taxon>
        <taxon>Fabaceae</taxon>
        <taxon>Papilionoideae</taxon>
        <taxon>50 kb inversion clade</taxon>
        <taxon>NPAAA clade</taxon>
        <taxon>Hologalegina</taxon>
        <taxon>IRL clade</taxon>
        <taxon>Trifolieae</taxon>
        <taxon>Trifolium</taxon>
    </lineage>
</organism>
<keyword evidence="2" id="KW-1185">Reference proteome</keyword>